<gene>
    <name evidence="1" type="ORF">Q0590_29945</name>
</gene>
<evidence type="ECO:0000313" key="1">
    <source>
        <dbReference type="EMBL" id="MDO1450536.1"/>
    </source>
</evidence>
<sequence length="319" mass="36018">MCCTRVNLAGFYSMQKYTDMKTILCPINRTSTARNAFAYATLLSEETQSDLLTEEQPLMDNLFRNYQRLFPLTQPFSGSRTGKMNSAKDLHQAAYPDPTRQVQTVYSLAWKAVSEKAELLVVGVENDFGLGDMNSESIVNLIKQAKCPALFIPQEVAFKPFEKILVIMNQEMNIDHRFSVIVDLALPFGAEIIFLQITPAQTLTVGSPFLESMKEMYLSFPYPHTSFHTIQHETLTEGITRFAEQVKADLIAIVPNLQARLPYSYTANLANEQLTTTSLTIPLLAIDCQPLTTSRSVKTIDRQGQDDETQQLDLYKKHI</sequence>
<protein>
    <recommendedName>
        <fullName evidence="3">Universal stress protein</fullName>
    </recommendedName>
</protein>
<accession>A0ABT8RFR6</accession>
<dbReference type="SUPFAM" id="SSF52402">
    <property type="entry name" value="Adenine nucleotide alpha hydrolases-like"/>
    <property type="match status" value="1"/>
</dbReference>
<evidence type="ECO:0000313" key="2">
    <source>
        <dbReference type="Proteomes" id="UP001168528"/>
    </source>
</evidence>
<name>A0ABT8RFR6_9BACT</name>
<evidence type="ECO:0008006" key="3">
    <source>
        <dbReference type="Google" id="ProtNLM"/>
    </source>
</evidence>
<keyword evidence="2" id="KW-1185">Reference proteome</keyword>
<dbReference type="Proteomes" id="UP001168528">
    <property type="component" value="Unassembled WGS sequence"/>
</dbReference>
<comment type="caution">
    <text evidence="1">The sequence shown here is derived from an EMBL/GenBank/DDBJ whole genome shotgun (WGS) entry which is preliminary data.</text>
</comment>
<proteinExistence type="predicted"/>
<dbReference type="EMBL" id="JAUKPO010000032">
    <property type="protein sequence ID" value="MDO1450536.1"/>
    <property type="molecule type" value="Genomic_DNA"/>
</dbReference>
<organism evidence="1 2">
    <name type="scientific">Rhodocytophaga aerolata</name>
    <dbReference type="NCBI Taxonomy" id="455078"/>
    <lineage>
        <taxon>Bacteria</taxon>
        <taxon>Pseudomonadati</taxon>
        <taxon>Bacteroidota</taxon>
        <taxon>Cytophagia</taxon>
        <taxon>Cytophagales</taxon>
        <taxon>Rhodocytophagaceae</taxon>
        <taxon>Rhodocytophaga</taxon>
    </lineage>
</organism>
<dbReference type="Gene3D" id="3.40.50.12370">
    <property type="match status" value="1"/>
</dbReference>
<reference evidence="1" key="1">
    <citation type="submission" date="2023-07" db="EMBL/GenBank/DDBJ databases">
        <title>The genome sequence of Rhodocytophaga aerolata KACC 12507.</title>
        <authorList>
            <person name="Zhang X."/>
        </authorList>
    </citation>
    <scope>NUCLEOTIDE SEQUENCE</scope>
    <source>
        <strain evidence="1">KACC 12507</strain>
    </source>
</reference>
<dbReference type="RefSeq" id="WP_378410616.1">
    <property type="nucleotide sequence ID" value="NZ_JBHSMY010000069.1"/>
</dbReference>